<evidence type="ECO:0000313" key="2">
    <source>
        <dbReference type="EMBL" id="KAG5455607.1"/>
    </source>
</evidence>
<feature type="region of interest" description="Disordered" evidence="1">
    <location>
        <begin position="1"/>
        <end position="24"/>
    </location>
</feature>
<evidence type="ECO:0000256" key="1">
    <source>
        <dbReference type="SAM" id="MobiDB-lite"/>
    </source>
</evidence>
<keyword evidence="3" id="KW-1185">Reference proteome</keyword>
<gene>
    <name evidence="2" type="ORF">BJ554DRAFT_4918</name>
</gene>
<name>A0A8H7ZM39_9FUNG</name>
<dbReference type="OrthoDB" id="2423701at2759"/>
<dbReference type="Proteomes" id="UP000673691">
    <property type="component" value="Unassembled WGS sequence"/>
</dbReference>
<reference evidence="2 3" key="1">
    <citation type="journal article" name="Sci. Rep.">
        <title>Genome-scale phylogenetic analyses confirm Olpidium as the closest living zoosporic fungus to the non-flagellated, terrestrial fungi.</title>
        <authorList>
            <person name="Chang Y."/>
            <person name="Rochon D."/>
            <person name="Sekimoto S."/>
            <person name="Wang Y."/>
            <person name="Chovatia M."/>
            <person name="Sandor L."/>
            <person name="Salamov A."/>
            <person name="Grigoriev I.V."/>
            <person name="Stajich J.E."/>
            <person name="Spatafora J.W."/>
        </authorList>
    </citation>
    <scope>NUCLEOTIDE SEQUENCE [LARGE SCALE GENOMIC DNA]</scope>
    <source>
        <strain evidence="2">S191</strain>
    </source>
</reference>
<dbReference type="EMBL" id="JAEFCI010013087">
    <property type="protein sequence ID" value="KAG5455607.1"/>
    <property type="molecule type" value="Genomic_DNA"/>
</dbReference>
<protein>
    <submittedName>
        <fullName evidence="2">Uncharacterized protein</fullName>
    </submittedName>
</protein>
<dbReference type="AlphaFoldDB" id="A0A8H7ZM39"/>
<proteinExistence type="predicted"/>
<evidence type="ECO:0000313" key="3">
    <source>
        <dbReference type="Proteomes" id="UP000673691"/>
    </source>
</evidence>
<comment type="caution">
    <text evidence="2">The sequence shown here is derived from an EMBL/GenBank/DDBJ whole genome shotgun (WGS) entry which is preliminary data.</text>
</comment>
<organism evidence="2 3">
    <name type="scientific">Olpidium bornovanus</name>
    <dbReference type="NCBI Taxonomy" id="278681"/>
    <lineage>
        <taxon>Eukaryota</taxon>
        <taxon>Fungi</taxon>
        <taxon>Fungi incertae sedis</taxon>
        <taxon>Olpidiomycota</taxon>
        <taxon>Olpidiomycotina</taxon>
        <taxon>Olpidiomycetes</taxon>
        <taxon>Olpidiales</taxon>
        <taxon>Olpidiaceae</taxon>
        <taxon>Olpidium</taxon>
    </lineage>
</organism>
<accession>A0A8H7ZM39</accession>
<sequence length="60" mass="6347">MSKSRAAAGGDTDDESEANGPVSSFQSLAAEADILAKQGDYRKAIDAFTKVSLPIEDRDE</sequence>